<dbReference type="Proteomes" id="UP000265703">
    <property type="component" value="Unassembled WGS sequence"/>
</dbReference>
<proteinExistence type="predicted"/>
<feature type="compositionally biased region" description="Acidic residues" evidence="1">
    <location>
        <begin position="197"/>
        <end position="206"/>
    </location>
</feature>
<name>A0A397SNJ9_9GLOM</name>
<feature type="compositionally biased region" description="Low complexity" evidence="1">
    <location>
        <begin position="229"/>
        <end position="240"/>
    </location>
</feature>
<dbReference type="AlphaFoldDB" id="A0A397SNJ9"/>
<reference evidence="2 3" key="1">
    <citation type="submission" date="2018-06" db="EMBL/GenBank/DDBJ databases">
        <title>Comparative genomics reveals the genomic features of Rhizophagus irregularis, R. cerebriforme, R. diaphanum and Gigaspora rosea, and their symbiotic lifestyle signature.</title>
        <authorList>
            <person name="Morin E."/>
            <person name="San Clemente H."/>
            <person name="Chen E.C.H."/>
            <person name="De La Providencia I."/>
            <person name="Hainaut M."/>
            <person name="Kuo A."/>
            <person name="Kohler A."/>
            <person name="Murat C."/>
            <person name="Tang N."/>
            <person name="Roy S."/>
            <person name="Loubradou J."/>
            <person name="Henrissat B."/>
            <person name="Grigoriev I.V."/>
            <person name="Corradi N."/>
            <person name="Roux C."/>
            <person name="Martin F.M."/>
        </authorList>
    </citation>
    <scope>NUCLEOTIDE SEQUENCE [LARGE SCALE GENOMIC DNA]</scope>
    <source>
        <strain evidence="2 3">DAOM 227022</strain>
    </source>
</reference>
<comment type="caution">
    <text evidence="2">The sequence shown here is derived from an EMBL/GenBank/DDBJ whole genome shotgun (WGS) entry which is preliminary data.</text>
</comment>
<keyword evidence="3" id="KW-1185">Reference proteome</keyword>
<sequence length="411" mass="47317">MDSEQSKRRDTASCSMMIIRRQYPKTDRKKVRKWNEEHVRKQVHLHQLTFVKGTSITNGTNNGTVNGVIKRDFSTGMVLRKRNKVNYAENETGRSKRASNTQLKEIIQESGSTSLRDEEMNISKSNDGPVSVQIKTTQGSSKKKLPSKMSTSVNDVEKWEPSGYINNYDLSGKTDNFFNNPAEKKLPNLFSSKLQESEDETDDEEGEMKPENQRLNDGDLNEEFPPSENNDSSLCQDSSSISINANDNYKQNQHQAGYYESSSDLFEDDDYEVEYDSYNKDNVKSKKEMKRERMWKLSTGRFVEKELFNLGNGLKSEHAIYSFILNIDDEVIRQHFSEVELNKIDSVSGPQVPEFSSDTSLKKIQEIIKDSMLGNKYEHEKNYDIDYIIFAIYVLAREIQNESLKNDNLEA</sequence>
<organism evidence="2 3">
    <name type="scientific">Glomus cerebriforme</name>
    <dbReference type="NCBI Taxonomy" id="658196"/>
    <lineage>
        <taxon>Eukaryota</taxon>
        <taxon>Fungi</taxon>
        <taxon>Fungi incertae sedis</taxon>
        <taxon>Mucoromycota</taxon>
        <taxon>Glomeromycotina</taxon>
        <taxon>Glomeromycetes</taxon>
        <taxon>Glomerales</taxon>
        <taxon>Glomeraceae</taxon>
        <taxon>Glomus</taxon>
    </lineage>
</organism>
<protein>
    <submittedName>
        <fullName evidence="2">Uncharacterized protein</fullName>
    </submittedName>
</protein>
<feature type="compositionally biased region" description="Polar residues" evidence="1">
    <location>
        <begin position="122"/>
        <end position="140"/>
    </location>
</feature>
<evidence type="ECO:0000256" key="1">
    <source>
        <dbReference type="SAM" id="MobiDB-lite"/>
    </source>
</evidence>
<gene>
    <name evidence="2" type="ORF">C1645_830669</name>
</gene>
<dbReference type="EMBL" id="QKYT01000421">
    <property type="protein sequence ID" value="RIA85517.1"/>
    <property type="molecule type" value="Genomic_DNA"/>
</dbReference>
<feature type="region of interest" description="Disordered" evidence="1">
    <location>
        <begin position="118"/>
        <end position="154"/>
    </location>
</feature>
<accession>A0A397SNJ9</accession>
<feature type="compositionally biased region" description="Basic and acidic residues" evidence="1">
    <location>
        <begin position="207"/>
        <end position="217"/>
    </location>
</feature>
<feature type="region of interest" description="Disordered" evidence="1">
    <location>
        <begin position="179"/>
        <end position="240"/>
    </location>
</feature>
<evidence type="ECO:0000313" key="3">
    <source>
        <dbReference type="Proteomes" id="UP000265703"/>
    </source>
</evidence>
<evidence type="ECO:0000313" key="2">
    <source>
        <dbReference type="EMBL" id="RIA85517.1"/>
    </source>
</evidence>
<dbReference type="OrthoDB" id="2427805at2759"/>